<dbReference type="GO" id="GO:0017056">
    <property type="term" value="F:structural constituent of nuclear pore"/>
    <property type="evidence" value="ECO:0007669"/>
    <property type="project" value="TreeGrafter"/>
</dbReference>
<feature type="compositionally biased region" description="Low complexity" evidence="1">
    <location>
        <begin position="18"/>
        <end position="41"/>
    </location>
</feature>
<evidence type="ECO:0000313" key="2">
    <source>
        <dbReference type="EMBL" id="KAJ6853923.1"/>
    </source>
</evidence>
<keyword evidence="3" id="KW-1185">Reference proteome</keyword>
<sequence>MSDPSNTFVGSLSAFSTSLSAPSSTGLSPASGAPTGPASASDTVFAESRYGQKPNSGVGPTSSQGNPFGSSLQTKPACEGSSLLVQNPSFGLISTPSRTNYSTEPAFGSAIQQTQPACSQQSQPGFGSKSFESTTLSGAPNQLSLCLPVPLLLIPQVASFLVSQAPLLLVPKLHNHYVVPQIPWHLDLCQCYSVAPQQLLGCQGPNYLVPEFAPAFGVQNPSQFGHSSTPIYDAPSTSMFGSSSSLRFDASRNPTYPTYGNAILPNFGLSSTPFVSGCTPFNQATSTLSSMQLVTTPFEGQSSSFGTQTNTSAFGSPVFGQSCFGGQQGGSRVAAYTPTDDGTGLMVSISAMPIYKDKCHEELRWEDYQFRNRGTFNFPVSVQARPFTFFGTFGHPAENAFKLSSSFTPNPPTSGSTGFGSTSTSVFNTTGSASSSDRFGSNCYVTAPTLSALFTSAAPAQRSNSCSFAYIASSNGSGSMSSITNQGISGQFASTHSNMVMQPVPVTNPFGTLPVLPRMFTGEQGSAPSVQNENSSKTVIDLLRSLQVLEASSRATLRSFLSS</sequence>
<dbReference type="GO" id="GO:0006405">
    <property type="term" value="P:RNA export from nucleus"/>
    <property type="evidence" value="ECO:0007669"/>
    <property type="project" value="TreeGrafter"/>
</dbReference>
<dbReference type="GO" id="GO:0044614">
    <property type="term" value="C:nuclear pore cytoplasmic filaments"/>
    <property type="evidence" value="ECO:0007669"/>
    <property type="project" value="TreeGrafter"/>
</dbReference>
<accession>A0AAX6ILR9</accession>
<reference evidence="2" key="2">
    <citation type="submission" date="2023-04" db="EMBL/GenBank/DDBJ databases">
        <authorList>
            <person name="Bruccoleri R.E."/>
            <person name="Oakeley E.J."/>
            <person name="Faust A.-M."/>
            <person name="Dessus-Babus S."/>
            <person name="Altorfer M."/>
            <person name="Burckhardt D."/>
            <person name="Oertli M."/>
            <person name="Naumann U."/>
            <person name="Petersen F."/>
            <person name="Wong J."/>
        </authorList>
    </citation>
    <scope>NUCLEOTIDE SEQUENCE</scope>
    <source>
        <strain evidence="2">GSM-AAB239-AS_SAM_17_03QT</strain>
        <tissue evidence="2">Leaf</tissue>
    </source>
</reference>
<protein>
    <submittedName>
        <fullName evidence="2">Nuclear pore complex protein NUP98A isoform X2</fullName>
    </submittedName>
</protein>
<dbReference type="GO" id="GO:0008139">
    <property type="term" value="F:nuclear localization sequence binding"/>
    <property type="evidence" value="ECO:0007669"/>
    <property type="project" value="TreeGrafter"/>
</dbReference>
<dbReference type="InterPro" id="IPR037665">
    <property type="entry name" value="Nucleoporin_S59-like"/>
</dbReference>
<dbReference type="EMBL" id="JANAVB010000198">
    <property type="protein sequence ID" value="KAJ6853923.1"/>
    <property type="molecule type" value="Genomic_DNA"/>
</dbReference>
<feature type="region of interest" description="Disordered" evidence="1">
    <location>
        <begin position="18"/>
        <end position="73"/>
    </location>
</feature>
<proteinExistence type="predicted"/>
<dbReference type="GO" id="GO:0034398">
    <property type="term" value="P:telomere tethering at nuclear periphery"/>
    <property type="evidence" value="ECO:0007669"/>
    <property type="project" value="TreeGrafter"/>
</dbReference>
<dbReference type="GO" id="GO:0003723">
    <property type="term" value="F:RNA binding"/>
    <property type="evidence" value="ECO:0007669"/>
    <property type="project" value="TreeGrafter"/>
</dbReference>
<dbReference type="GO" id="GO:0000973">
    <property type="term" value="P:post-transcriptional tethering of RNA polymerase II gene DNA at nuclear periphery"/>
    <property type="evidence" value="ECO:0007669"/>
    <property type="project" value="TreeGrafter"/>
</dbReference>
<evidence type="ECO:0000256" key="1">
    <source>
        <dbReference type="SAM" id="MobiDB-lite"/>
    </source>
</evidence>
<organism evidence="2 3">
    <name type="scientific">Iris pallida</name>
    <name type="common">Sweet iris</name>
    <dbReference type="NCBI Taxonomy" id="29817"/>
    <lineage>
        <taxon>Eukaryota</taxon>
        <taxon>Viridiplantae</taxon>
        <taxon>Streptophyta</taxon>
        <taxon>Embryophyta</taxon>
        <taxon>Tracheophyta</taxon>
        <taxon>Spermatophyta</taxon>
        <taxon>Magnoliopsida</taxon>
        <taxon>Liliopsida</taxon>
        <taxon>Asparagales</taxon>
        <taxon>Iridaceae</taxon>
        <taxon>Iridoideae</taxon>
        <taxon>Irideae</taxon>
        <taxon>Iris</taxon>
    </lineage>
</organism>
<name>A0AAX6ILR9_IRIPA</name>
<feature type="region of interest" description="Disordered" evidence="1">
    <location>
        <begin position="112"/>
        <end position="133"/>
    </location>
</feature>
<reference evidence="2" key="1">
    <citation type="journal article" date="2023" name="GigaByte">
        <title>Genome assembly of the bearded iris, Iris pallida Lam.</title>
        <authorList>
            <person name="Bruccoleri R.E."/>
            <person name="Oakeley E.J."/>
            <person name="Faust A.M.E."/>
            <person name="Altorfer M."/>
            <person name="Dessus-Babus S."/>
            <person name="Burckhardt D."/>
            <person name="Oertli M."/>
            <person name="Naumann U."/>
            <person name="Petersen F."/>
            <person name="Wong J."/>
        </authorList>
    </citation>
    <scope>NUCLEOTIDE SEQUENCE</scope>
    <source>
        <strain evidence="2">GSM-AAB239-AS_SAM_17_03QT</strain>
    </source>
</reference>
<dbReference type="GO" id="GO:0006606">
    <property type="term" value="P:protein import into nucleus"/>
    <property type="evidence" value="ECO:0007669"/>
    <property type="project" value="TreeGrafter"/>
</dbReference>
<dbReference type="Proteomes" id="UP001140949">
    <property type="component" value="Unassembled WGS sequence"/>
</dbReference>
<feature type="compositionally biased region" description="Polar residues" evidence="1">
    <location>
        <begin position="53"/>
        <end position="73"/>
    </location>
</feature>
<dbReference type="PANTHER" id="PTHR23198:SF6">
    <property type="entry name" value="NUCLEAR PORE COMPLEX PROTEIN NUP98-NUP96"/>
    <property type="match status" value="1"/>
</dbReference>
<feature type="compositionally biased region" description="Low complexity" evidence="1">
    <location>
        <begin position="112"/>
        <end position="124"/>
    </location>
</feature>
<dbReference type="Gene3D" id="1.10.10.2360">
    <property type="match status" value="1"/>
</dbReference>
<dbReference type="AlphaFoldDB" id="A0AAX6ILR9"/>
<evidence type="ECO:0000313" key="3">
    <source>
        <dbReference type="Proteomes" id="UP001140949"/>
    </source>
</evidence>
<comment type="caution">
    <text evidence="2">The sequence shown here is derived from an EMBL/GenBank/DDBJ whole genome shotgun (WGS) entry which is preliminary data.</text>
</comment>
<dbReference type="PANTHER" id="PTHR23198">
    <property type="entry name" value="NUCLEOPORIN"/>
    <property type="match status" value="1"/>
</dbReference>
<gene>
    <name evidence="2" type="ORF">M6B38_100105</name>
</gene>